<protein>
    <submittedName>
        <fullName evidence="1">Uncharacterized protein</fullName>
    </submittedName>
</protein>
<gene>
    <name evidence="1" type="ORF">FGIG_04540</name>
</gene>
<evidence type="ECO:0000313" key="2">
    <source>
        <dbReference type="Proteomes" id="UP000316759"/>
    </source>
</evidence>
<sequence>MDLTAYNRKLIEDLLMIHLLAHRQLGSAQKRQKSSYNATVHGPAYRLGDCVWLRRPKPSPGQTAPSYNPWKGSYVIVHSMSSQTCVIRLLRDPGSEALTVHYNQLKPANEANPTNPCLLPVPPGGVPMVEETV</sequence>
<dbReference type="AlphaFoldDB" id="A0A504YEM0"/>
<organism evidence="1 2">
    <name type="scientific">Fasciola gigantica</name>
    <name type="common">Giant liver fluke</name>
    <dbReference type="NCBI Taxonomy" id="46835"/>
    <lineage>
        <taxon>Eukaryota</taxon>
        <taxon>Metazoa</taxon>
        <taxon>Spiralia</taxon>
        <taxon>Lophotrochozoa</taxon>
        <taxon>Platyhelminthes</taxon>
        <taxon>Trematoda</taxon>
        <taxon>Digenea</taxon>
        <taxon>Plagiorchiida</taxon>
        <taxon>Echinostomata</taxon>
        <taxon>Echinostomatoidea</taxon>
        <taxon>Fasciolidae</taxon>
        <taxon>Fasciola</taxon>
    </lineage>
</organism>
<evidence type="ECO:0000313" key="1">
    <source>
        <dbReference type="EMBL" id="TPP56167.1"/>
    </source>
</evidence>
<dbReference type="EMBL" id="SUNJ01014932">
    <property type="protein sequence ID" value="TPP56167.1"/>
    <property type="molecule type" value="Genomic_DNA"/>
</dbReference>
<reference evidence="1 2" key="1">
    <citation type="submission" date="2019-04" db="EMBL/GenBank/DDBJ databases">
        <title>Annotation for the trematode Fasciola gigantica.</title>
        <authorList>
            <person name="Choi Y.-J."/>
        </authorList>
    </citation>
    <scope>NUCLEOTIDE SEQUENCE [LARGE SCALE GENOMIC DNA]</scope>
    <source>
        <strain evidence="1">Uganda_cow_1</strain>
    </source>
</reference>
<keyword evidence="2" id="KW-1185">Reference proteome</keyword>
<comment type="caution">
    <text evidence="1">The sequence shown here is derived from an EMBL/GenBank/DDBJ whole genome shotgun (WGS) entry which is preliminary data.</text>
</comment>
<accession>A0A504YEM0</accession>
<dbReference type="Proteomes" id="UP000316759">
    <property type="component" value="Unassembled WGS sequence"/>
</dbReference>
<name>A0A504YEM0_FASGI</name>
<proteinExistence type="predicted"/>
<dbReference type="OrthoDB" id="6322786at2759"/>